<sequence>MTLLWTRRAIADVQAIKQFIAKDSPHAAQLVTQRLVAVVDRLILFPQSGRIVPELADPQIREVVQGSYRIVYRLIEKQVHVLTVHHAARLFPIGQ</sequence>
<dbReference type="AlphaFoldDB" id="D8PB70"/>
<keyword evidence="2" id="KW-1277">Toxin-antitoxin system</keyword>
<dbReference type="PANTHER" id="PTHR33755:SF5">
    <property type="entry name" value="TYPE II TOXIN-ANTITOXIN SYSTEM RELE_PARE FAMILY TOXIN"/>
    <property type="match status" value="1"/>
</dbReference>
<dbReference type="KEGG" id="nde:NIDE0711"/>
<proteinExistence type="inferred from homology"/>
<evidence type="ECO:0000256" key="2">
    <source>
        <dbReference type="ARBA" id="ARBA00022649"/>
    </source>
</evidence>
<dbReference type="EMBL" id="FP929003">
    <property type="protein sequence ID" value="CBK40479.1"/>
    <property type="molecule type" value="Genomic_DNA"/>
</dbReference>
<evidence type="ECO:0000256" key="1">
    <source>
        <dbReference type="ARBA" id="ARBA00006226"/>
    </source>
</evidence>
<dbReference type="eggNOG" id="COG3668">
    <property type="taxonomic scope" value="Bacteria"/>
</dbReference>
<dbReference type="InterPro" id="IPR035093">
    <property type="entry name" value="RelE/ParE_toxin_dom_sf"/>
</dbReference>
<dbReference type="Proteomes" id="UP000001660">
    <property type="component" value="Chromosome"/>
</dbReference>
<dbReference type="PANTHER" id="PTHR33755">
    <property type="entry name" value="TOXIN PARE1-RELATED"/>
    <property type="match status" value="1"/>
</dbReference>
<evidence type="ECO:0000313" key="3">
    <source>
        <dbReference type="EMBL" id="CBK40479.1"/>
    </source>
</evidence>
<reference evidence="3 4" key="1">
    <citation type="journal article" date="2010" name="Proc. Natl. Acad. Sci. U.S.A.">
        <title>A Nitrospira metagenome illuminates the physiology and evolution of globally important nitrite-oxidizing bacteria.</title>
        <authorList>
            <person name="Lucker S."/>
            <person name="Wagner M."/>
            <person name="Maixner F."/>
            <person name="Pelletier E."/>
            <person name="Koch H."/>
            <person name="Vacherie B."/>
            <person name="Rattei T."/>
            <person name="Sinninghe Damste J."/>
            <person name="Spieck E."/>
            <person name="Le Paslier D."/>
            <person name="Daims H."/>
        </authorList>
    </citation>
    <scope>NUCLEOTIDE SEQUENCE [LARGE SCALE GENOMIC DNA]</scope>
</reference>
<dbReference type="OrthoDB" id="5574284at2"/>
<dbReference type="STRING" id="330214.NIDE0711"/>
<gene>
    <name evidence="3" type="ORF">NIDE0711</name>
</gene>
<dbReference type="Pfam" id="PF05016">
    <property type="entry name" value="ParE_toxin"/>
    <property type="match status" value="1"/>
</dbReference>
<keyword evidence="4" id="KW-1185">Reference proteome</keyword>
<accession>D8PB70</accession>
<comment type="similarity">
    <text evidence="1">Belongs to the RelE toxin family.</text>
</comment>
<name>D8PB70_9BACT</name>
<dbReference type="HOGENOM" id="CLU_147162_4_2_0"/>
<dbReference type="Gene3D" id="3.30.2310.20">
    <property type="entry name" value="RelE-like"/>
    <property type="match status" value="1"/>
</dbReference>
<dbReference type="InterPro" id="IPR051803">
    <property type="entry name" value="TA_system_RelE-like_toxin"/>
</dbReference>
<organism evidence="3 4">
    <name type="scientific">Nitrospira defluvii</name>
    <dbReference type="NCBI Taxonomy" id="330214"/>
    <lineage>
        <taxon>Bacteria</taxon>
        <taxon>Pseudomonadati</taxon>
        <taxon>Nitrospirota</taxon>
        <taxon>Nitrospiria</taxon>
        <taxon>Nitrospirales</taxon>
        <taxon>Nitrospiraceae</taxon>
        <taxon>Nitrospira</taxon>
    </lineage>
</organism>
<dbReference type="InterPro" id="IPR007712">
    <property type="entry name" value="RelE/ParE_toxin"/>
</dbReference>
<evidence type="ECO:0000313" key="4">
    <source>
        <dbReference type="Proteomes" id="UP000001660"/>
    </source>
</evidence>
<protein>
    <submittedName>
        <fullName evidence="3">Plasmid stabilization system protein</fullName>
    </submittedName>
</protein>